<dbReference type="AlphaFoldDB" id="A0A151NQH5"/>
<gene>
    <name evidence="2" type="ORF">Y1Q_0000109</name>
</gene>
<accession>A0A151NQH5</accession>
<protein>
    <submittedName>
        <fullName evidence="2">Uncharacterized protein</fullName>
    </submittedName>
</protein>
<dbReference type="EMBL" id="AKHW03002379">
    <property type="protein sequence ID" value="KYO39097.1"/>
    <property type="molecule type" value="Genomic_DNA"/>
</dbReference>
<organism evidence="2 3">
    <name type="scientific">Alligator mississippiensis</name>
    <name type="common">American alligator</name>
    <dbReference type="NCBI Taxonomy" id="8496"/>
    <lineage>
        <taxon>Eukaryota</taxon>
        <taxon>Metazoa</taxon>
        <taxon>Chordata</taxon>
        <taxon>Craniata</taxon>
        <taxon>Vertebrata</taxon>
        <taxon>Euteleostomi</taxon>
        <taxon>Archelosauria</taxon>
        <taxon>Archosauria</taxon>
        <taxon>Crocodylia</taxon>
        <taxon>Alligatoridae</taxon>
        <taxon>Alligatorinae</taxon>
        <taxon>Alligator</taxon>
    </lineage>
</organism>
<evidence type="ECO:0000313" key="2">
    <source>
        <dbReference type="EMBL" id="KYO39097.1"/>
    </source>
</evidence>
<feature type="region of interest" description="Disordered" evidence="1">
    <location>
        <begin position="17"/>
        <end position="43"/>
    </location>
</feature>
<dbReference type="Proteomes" id="UP000050525">
    <property type="component" value="Unassembled WGS sequence"/>
</dbReference>
<evidence type="ECO:0000313" key="3">
    <source>
        <dbReference type="Proteomes" id="UP000050525"/>
    </source>
</evidence>
<keyword evidence="3" id="KW-1185">Reference proteome</keyword>
<name>A0A151NQH5_ALLMI</name>
<reference evidence="2 3" key="1">
    <citation type="journal article" date="2012" name="Genome Biol.">
        <title>Sequencing three crocodilian genomes to illuminate the evolution of archosaurs and amniotes.</title>
        <authorList>
            <person name="St John J.A."/>
            <person name="Braun E.L."/>
            <person name="Isberg S.R."/>
            <person name="Miles L.G."/>
            <person name="Chong A.Y."/>
            <person name="Gongora J."/>
            <person name="Dalzell P."/>
            <person name="Moran C."/>
            <person name="Bed'hom B."/>
            <person name="Abzhanov A."/>
            <person name="Burgess S.C."/>
            <person name="Cooksey A.M."/>
            <person name="Castoe T.A."/>
            <person name="Crawford N.G."/>
            <person name="Densmore L.D."/>
            <person name="Drew J.C."/>
            <person name="Edwards S.V."/>
            <person name="Faircloth B.C."/>
            <person name="Fujita M.K."/>
            <person name="Greenwold M.J."/>
            <person name="Hoffmann F.G."/>
            <person name="Howard J.M."/>
            <person name="Iguchi T."/>
            <person name="Janes D.E."/>
            <person name="Khan S.Y."/>
            <person name="Kohno S."/>
            <person name="de Koning A.J."/>
            <person name="Lance S.L."/>
            <person name="McCarthy F.M."/>
            <person name="McCormack J.E."/>
            <person name="Merchant M.E."/>
            <person name="Peterson D.G."/>
            <person name="Pollock D.D."/>
            <person name="Pourmand N."/>
            <person name="Raney B.J."/>
            <person name="Roessler K.A."/>
            <person name="Sanford J.R."/>
            <person name="Sawyer R.H."/>
            <person name="Schmidt C.J."/>
            <person name="Triplett E.W."/>
            <person name="Tuberville T.D."/>
            <person name="Venegas-Anaya M."/>
            <person name="Howard J.T."/>
            <person name="Jarvis E.D."/>
            <person name="Guillette L.J.Jr."/>
            <person name="Glenn T.C."/>
            <person name="Green R.E."/>
            <person name="Ray D.A."/>
        </authorList>
    </citation>
    <scope>NUCLEOTIDE SEQUENCE [LARGE SCALE GENOMIC DNA]</scope>
    <source>
        <strain evidence="2">KSC_2009_1</strain>
    </source>
</reference>
<feature type="compositionally biased region" description="Basic and acidic residues" evidence="1">
    <location>
        <begin position="25"/>
        <end position="43"/>
    </location>
</feature>
<sequence>MAAAVVTATTAAVAMATAPCPGPDLAHDETHNPECKGRKEQHISQRTKEEYDCELNDNVSEYSITGIHCNG</sequence>
<evidence type="ECO:0000256" key="1">
    <source>
        <dbReference type="SAM" id="MobiDB-lite"/>
    </source>
</evidence>
<comment type="caution">
    <text evidence="2">The sequence shown here is derived from an EMBL/GenBank/DDBJ whole genome shotgun (WGS) entry which is preliminary data.</text>
</comment>
<proteinExistence type="predicted"/>